<comment type="caution">
    <text evidence="2">The sequence shown here is derived from an EMBL/GenBank/DDBJ whole genome shotgun (WGS) entry which is preliminary data.</text>
</comment>
<sequence length="349" mass="38041">MNAVVETHVRAPVAAPHPTHKLKLLLKREFWEHKGGFLWAPLVAGGIFLLLSMMGAGVGEAFLRKAPDHATVNVEGSSFRINGLDLSQLTEKLGPEELREFGGVIDASLYMAASWPLIVLTFVVFFYCLSCLYDDRKDRSVLFWKSLPVSDRDTVLSKVASAVVVAPALAIAAGIATMFGSLVLYSGLVLLHGGNPLTLLWGPASPLTVAGNMIASLPVYALWAMPTVGWLMLCSAWARSKAFLWAVMIPVFAGIFVTWFDMMQLFNLEATWFWKNVVARVLFSVAPGTWFDAARIGHVDAEGPQAVHALVNLQTTYSTLASPSLWIGVVAGAAMILGAIRLRRWRDEG</sequence>
<evidence type="ECO:0000256" key="1">
    <source>
        <dbReference type="SAM" id="Phobius"/>
    </source>
</evidence>
<dbReference type="STRING" id="1385517.N800_01390"/>
<keyword evidence="1" id="KW-1133">Transmembrane helix</keyword>
<feature type="transmembrane region" description="Helical" evidence="1">
    <location>
        <begin position="155"/>
        <end position="188"/>
    </location>
</feature>
<dbReference type="RefSeq" id="WP_036136133.1">
    <property type="nucleotide sequence ID" value="NZ_AVPU01000008.1"/>
</dbReference>
<evidence type="ECO:0000313" key="3">
    <source>
        <dbReference type="Proteomes" id="UP000029998"/>
    </source>
</evidence>
<feature type="transmembrane region" description="Helical" evidence="1">
    <location>
        <begin position="208"/>
        <end position="233"/>
    </location>
</feature>
<dbReference type="Proteomes" id="UP000029998">
    <property type="component" value="Unassembled WGS sequence"/>
</dbReference>
<dbReference type="eggNOG" id="ENOG50331WV">
    <property type="taxonomic scope" value="Bacteria"/>
</dbReference>
<gene>
    <name evidence="2" type="ORF">N800_01390</name>
</gene>
<feature type="transmembrane region" description="Helical" evidence="1">
    <location>
        <begin position="242"/>
        <end position="260"/>
    </location>
</feature>
<keyword evidence="3" id="KW-1185">Reference proteome</keyword>
<feature type="transmembrane region" description="Helical" evidence="1">
    <location>
        <begin position="37"/>
        <end position="58"/>
    </location>
</feature>
<protein>
    <submittedName>
        <fullName evidence="2">Uncharacterized protein</fullName>
    </submittedName>
</protein>
<dbReference type="AlphaFoldDB" id="A0A0A0EXH4"/>
<dbReference type="EMBL" id="AVPU01000008">
    <property type="protein sequence ID" value="KGM54960.1"/>
    <property type="molecule type" value="Genomic_DNA"/>
</dbReference>
<name>A0A0A0EXH4_9GAMM</name>
<accession>A0A0A0EXH4</accession>
<feature type="transmembrane region" description="Helical" evidence="1">
    <location>
        <begin position="113"/>
        <end position="134"/>
    </location>
</feature>
<keyword evidence="1" id="KW-0812">Transmembrane</keyword>
<feature type="transmembrane region" description="Helical" evidence="1">
    <location>
        <begin position="320"/>
        <end position="340"/>
    </location>
</feature>
<evidence type="ECO:0000313" key="2">
    <source>
        <dbReference type="EMBL" id="KGM54960.1"/>
    </source>
</evidence>
<proteinExistence type="predicted"/>
<organism evidence="2 3">
    <name type="scientific">Lysobacter daejeonensis GH1-9</name>
    <dbReference type="NCBI Taxonomy" id="1385517"/>
    <lineage>
        <taxon>Bacteria</taxon>
        <taxon>Pseudomonadati</taxon>
        <taxon>Pseudomonadota</taxon>
        <taxon>Gammaproteobacteria</taxon>
        <taxon>Lysobacterales</taxon>
        <taxon>Lysobacteraceae</taxon>
        <taxon>Aerolutibacter</taxon>
    </lineage>
</organism>
<keyword evidence="1" id="KW-0472">Membrane</keyword>
<reference evidence="2 3" key="1">
    <citation type="submission" date="2013-08" db="EMBL/GenBank/DDBJ databases">
        <title>Genome sequencing of Lysobacter.</title>
        <authorList>
            <person name="Zhang S."/>
            <person name="Wang G."/>
        </authorList>
    </citation>
    <scope>NUCLEOTIDE SEQUENCE [LARGE SCALE GENOMIC DNA]</scope>
    <source>
        <strain evidence="2 3">GH1-9</strain>
    </source>
</reference>